<organism evidence="6 7">
    <name type="scientific">Parasutterella excrementihominis</name>
    <dbReference type="NCBI Taxonomy" id="487175"/>
    <lineage>
        <taxon>Bacteria</taxon>
        <taxon>Pseudomonadati</taxon>
        <taxon>Pseudomonadota</taxon>
        <taxon>Betaproteobacteria</taxon>
        <taxon>Burkholderiales</taxon>
        <taxon>Sutterellaceae</taxon>
        <taxon>Parasutterella</taxon>
    </lineage>
</organism>
<dbReference type="AlphaFoldDB" id="A0A6I3S0L0"/>
<dbReference type="SUPFAM" id="SSF75217">
    <property type="entry name" value="alpha/beta knot"/>
    <property type="match status" value="1"/>
</dbReference>
<dbReference type="InterPro" id="IPR001537">
    <property type="entry name" value="SpoU_MeTrfase"/>
</dbReference>
<dbReference type="RefSeq" id="WP_008811793.1">
    <property type="nucleotide sequence ID" value="NZ_CAJUON010000013.1"/>
</dbReference>
<sequence>MDFLPQRGRIRFVLVSPSHPGNIGSAARAIKTMGFDRLYVVSPRHPEYRTDPDAIAFSTHAVDVLQNSVCTETLLEALKDVSFACALSGYDREFGPPLADLQTSCEMVKTCLEENPQEEIAFVFGTERSGLTNEEMMLCQLCTAIPANPECDSLNLAQAVQVTAYQAQQTLRGRALDAHASRFEGEAPASVEAIEGLYEHLEEAMIACGALNPERPKLMMPKLKRILSRSGLSVPDVDMLRGICAAIICPRAERSGRKSKKDGQQ</sequence>
<proteinExistence type="inferred from homology"/>
<dbReference type="Gene3D" id="3.40.1280.10">
    <property type="match status" value="1"/>
</dbReference>
<evidence type="ECO:0000256" key="2">
    <source>
        <dbReference type="ARBA" id="ARBA00022603"/>
    </source>
</evidence>
<dbReference type="GO" id="GO:0003723">
    <property type="term" value="F:RNA binding"/>
    <property type="evidence" value="ECO:0007669"/>
    <property type="project" value="InterPro"/>
</dbReference>
<dbReference type="Proteomes" id="UP000462362">
    <property type="component" value="Unassembled WGS sequence"/>
</dbReference>
<dbReference type="Pfam" id="PF00588">
    <property type="entry name" value="SpoU_methylase"/>
    <property type="match status" value="1"/>
</dbReference>
<dbReference type="GO" id="GO:0002128">
    <property type="term" value="P:tRNA nucleoside ribose methylation"/>
    <property type="evidence" value="ECO:0007669"/>
    <property type="project" value="TreeGrafter"/>
</dbReference>
<dbReference type="GeneID" id="43347637"/>
<evidence type="ECO:0000313" key="6">
    <source>
        <dbReference type="EMBL" id="MTU43213.1"/>
    </source>
</evidence>
<keyword evidence="2 6" id="KW-0489">Methyltransferase</keyword>
<dbReference type="PIRSF" id="PIRSF004808">
    <property type="entry name" value="LasT"/>
    <property type="match status" value="1"/>
</dbReference>
<name>A0A6I3S0L0_9BURK</name>
<dbReference type="InterPro" id="IPR029028">
    <property type="entry name" value="Alpha/beta_knot_MTases"/>
</dbReference>
<gene>
    <name evidence="6" type="ORF">GMD42_06175</name>
</gene>
<evidence type="ECO:0000259" key="5">
    <source>
        <dbReference type="Pfam" id="PF00588"/>
    </source>
</evidence>
<dbReference type="InterPro" id="IPR029026">
    <property type="entry name" value="tRNA_m1G_MTases_N"/>
</dbReference>
<feature type="domain" description="tRNA/rRNA methyltransferase SpoU type" evidence="5">
    <location>
        <begin position="10"/>
        <end position="165"/>
    </location>
</feature>
<reference evidence="6 7" key="1">
    <citation type="journal article" date="2019" name="Nat. Med.">
        <title>A library of human gut bacterial isolates paired with longitudinal multiomics data enables mechanistic microbiome research.</title>
        <authorList>
            <person name="Poyet M."/>
            <person name="Groussin M."/>
            <person name="Gibbons S.M."/>
            <person name="Avila-Pacheco J."/>
            <person name="Jiang X."/>
            <person name="Kearney S.M."/>
            <person name="Perrotta A.R."/>
            <person name="Berdy B."/>
            <person name="Zhao S."/>
            <person name="Lieberman T.D."/>
            <person name="Swanson P.K."/>
            <person name="Smith M."/>
            <person name="Roesemann S."/>
            <person name="Alexander J.E."/>
            <person name="Rich S.A."/>
            <person name="Livny J."/>
            <person name="Vlamakis H."/>
            <person name="Clish C."/>
            <person name="Bullock K."/>
            <person name="Deik A."/>
            <person name="Scott J."/>
            <person name="Pierce K.A."/>
            <person name="Xavier R.J."/>
            <person name="Alm E.J."/>
        </authorList>
    </citation>
    <scope>NUCLEOTIDE SEQUENCE [LARGE SCALE GENOMIC DNA]</scope>
    <source>
        <strain evidence="6 7">BIOML-A2</strain>
    </source>
</reference>
<comment type="caution">
    <text evidence="6">The sequence shown here is derived from an EMBL/GenBank/DDBJ whole genome shotgun (WGS) entry which is preliminary data.</text>
</comment>
<dbReference type="EMBL" id="WNCL01000014">
    <property type="protein sequence ID" value="MTU43213.1"/>
    <property type="molecule type" value="Genomic_DNA"/>
</dbReference>
<evidence type="ECO:0000313" key="7">
    <source>
        <dbReference type="Proteomes" id="UP000462362"/>
    </source>
</evidence>
<dbReference type="GO" id="GO:0005829">
    <property type="term" value="C:cytosol"/>
    <property type="evidence" value="ECO:0007669"/>
    <property type="project" value="TreeGrafter"/>
</dbReference>
<dbReference type="Gene3D" id="1.10.8.590">
    <property type="match status" value="1"/>
</dbReference>
<keyword evidence="4" id="KW-0949">S-adenosyl-L-methionine</keyword>
<evidence type="ECO:0000256" key="3">
    <source>
        <dbReference type="ARBA" id="ARBA00022679"/>
    </source>
</evidence>
<evidence type="ECO:0000256" key="4">
    <source>
        <dbReference type="ARBA" id="ARBA00022691"/>
    </source>
</evidence>
<accession>A0A6I3S0L0</accession>
<comment type="similarity">
    <text evidence="1">Belongs to the class IV-like SAM-binding methyltransferase superfamily. RNA methyltransferase TrmH family.</text>
</comment>
<evidence type="ECO:0000256" key="1">
    <source>
        <dbReference type="ARBA" id="ARBA00007228"/>
    </source>
</evidence>
<dbReference type="PANTHER" id="PTHR42786:SF2">
    <property type="entry name" value="TRNA (CYTIDINE_URIDINE-2'-O-)-METHYLTRANSFERASE TRMJ"/>
    <property type="match status" value="1"/>
</dbReference>
<keyword evidence="3 6" id="KW-0808">Transferase</keyword>
<dbReference type="GO" id="GO:0008173">
    <property type="term" value="F:RNA methyltransferase activity"/>
    <property type="evidence" value="ECO:0007669"/>
    <property type="project" value="InterPro"/>
</dbReference>
<dbReference type="InterPro" id="IPR004384">
    <property type="entry name" value="RNA_MeTrfase_TrmJ/LasT"/>
</dbReference>
<protein>
    <submittedName>
        <fullName evidence="6">RNA methyltransferase</fullName>
    </submittedName>
</protein>
<dbReference type="PANTHER" id="PTHR42786">
    <property type="entry name" value="TRNA/RRNA METHYLTRANSFERASE"/>
    <property type="match status" value="1"/>
</dbReference>
<dbReference type="CDD" id="cd18093">
    <property type="entry name" value="SpoU-like_TrmJ"/>
    <property type="match status" value="1"/>
</dbReference>